<name>A0ABY9WU23_9BACT</name>
<organism evidence="1 2">
    <name type="scientific">Archangium minus</name>
    <dbReference type="NCBI Taxonomy" id="83450"/>
    <lineage>
        <taxon>Bacteria</taxon>
        <taxon>Pseudomonadati</taxon>
        <taxon>Myxococcota</taxon>
        <taxon>Myxococcia</taxon>
        <taxon>Myxococcales</taxon>
        <taxon>Cystobacterineae</taxon>
        <taxon>Archangiaceae</taxon>
        <taxon>Archangium</taxon>
    </lineage>
</organism>
<dbReference type="Proteomes" id="UP001611383">
    <property type="component" value="Chromosome"/>
</dbReference>
<reference evidence="1 2" key="1">
    <citation type="submission" date="2019-08" db="EMBL/GenBank/DDBJ databases">
        <title>Archangium and Cystobacter genomes.</title>
        <authorList>
            <person name="Chen I.-C.K."/>
            <person name="Wielgoss S."/>
        </authorList>
    </citation>
    <scope>NUCLEOTIDE SEQUENCE [LARGE SCALE GENOMIC DNA]</scope>
    <source>
        <strain evidence="1 2">Cbm 6</strain>
    </source>
</reference>
<evidence type="ECO:0000313" key="1">
    <source>
        <dbReference type="EMBL" id="WNG46708.1"/>
    </source>
</evidence>
<evidence type="ECO:0008006" key="3">
    <source>
        <dbReference type="Google" id="ProtNLM"/>
    </source>
</evidence>
<evidence type="ECO:0000313" key="2">
    <source>
        <dbReference type="Proteomes" id="UP001611383"/>
    </source>
</evidence>
<accession>A0ABY9WU23</accession>
<keyword evidence="2" id="KW-1185">Reference proteome</keyword>
<dbReference type="EMBL" id="CP043494">
    <property type="protein sequence ID" value="WNG46708.1"/>
    <property type="molecule type" value="Genomic_DNA"/>
</dbReference>
<sequence length="852" mass="94645">MPTTVQPQPNQKAFELKIEPGSEGVFRLIAVPPITLDLKLASFQGSGRTYKIKMVGTHQNLPEGTTCRVIVKANAFGKPRPSDVSSVPMQLEGNRCSIELEVDAIESGFFGTGTVDLSVIPDFPFATEWPVGGAVARFDNPLEFSPLNPTDGKSLEVLLGQEIELKPKVSSRFKDTVLKLSVFKTGQSDSTYTVFEWDADDHDDSKSWRAGCAESDGRFLLTYLDVNQKLYTYTLRLEIIDEKDGKKEKYLVWEKAKAISFPKPELEGFDISQMGNVVGDVVAKVKNLAPGFSLPLELSLWVHQPLAPDAPVHVMNPVTRPTEAEASKSNWFLELFNSDLTLRDESQKLFALLRIPKTLTGSETYVPVSAVLDYDEKNFFPFDDDELWLEPPTPGKGKKVSKTQKSPKELATAIASMELKLRPSRTPHFGEVTAGVQGNQLRLAFKLVGDIQYWKDAAPSFSIYDELGEKELVKLKVKPSANNPRIHEALVPLADKQLLGQKVSIRGKLTKPEAKLWGDTVAPPEMAPFPYECVPKLSDVRMNVVKLTEETSYIQAKCRAQHIPNGKGDGTAIAFRAYEIMTGLDEPILLTAVRFWYDIPKNKSKGGLSDPQGQFSARIKSTDAVQRLLGKGKFRLDAYVLDNKGKALNVEVEKASLFIGDEPRNVAGTLLFGKLVSPEFRMKVKAICADLEISADDLMVCMAHETDYTFSASKRAYNNKNAVGLIQFTPVAVKDLNRNEEDPERKKKPLTLDELAGMSELTQLDWVQKYFRLRINAFGPLKTLEDLYASILCPSAVHQPDTFKCFFAGSAEYARNASLDKGPDGQPKGYISKADMSAPVLMKRIKGKEERE</sequence>
<proteinExistence type="predicted"/>
<dbReference type="RefSeq" id="WP_395823390.1">
    <property type="nucleotide sequence ID" value="NZ_CP043494.1"/>
</dbReference>
<protein>
    <recommendedName>
        <fullName evidence="3">Transglycosylase SLT domain-containing protein</fullName>
    </recommendedName>
</protein>
<gene>
    <name evidence="1" type="ORF">F0U60_23265</name>
</gene>